<feature type="domain" description="4Fe-4S ferredoxin-type" evidence="10">
    <location>
        <begin position="361"/>
        <end position="391"/>
    </location>
</feature>
<dbReference type="InterPro" id="IPR026902">
    <property type="entry name" value="RnfC_N"/>
</dbReference>
<keyword evidence="8" id="KW-0472">Membrane</keyword>
<dbReference type="EMBL" id="JAUCDY010000012">
    <property type="protein sequence ID" value="MDM7858570.1"/>
    <property type="molecule type" value="Genomic_DNA"/>
</dbReference>
<dbReference type="SUPFAM" id="SSF46548">
    <property type="entry name" value="alpha-helical ferredoxin"/>
    <property type="match status" value="1"/>
</dbReference>
<evidence type="ECO:0000256" key="1">
    <source>
        <dbReference type="ARBA" id="ARBA00022448"/>
    </source>
</evidence>
<evidence type="ECO:0000256" key="2">
    <source>
        <dbReference type="ARBA" id="ARBA00022485"/>
    </source>
</evidence>
<keyword evidence="8" id="KW-1278">Translocase</keyword>
<dbReference type="Gene3D" id="3.30.70.20">
    <property type="match status" value="1"/>
</dbReference>
<comment type="function">
    <text evidence="8">Part of a membrane-bound complex that couples electron transfer with translocation of ions across the membrane.</text>
</comment>
<evidence type="ECO:0000313" key="12">
    <source>
        <dbReference type="Proteomes" id="UP001241056"/>
    </source>
</evidence>
<comment type="caution">
    <text evidence="11">The sequence shown here is derived from an EMBL/GenBank/DDBJ whole genome shotgun (WGS) entry which is preliminary data.</text>
</comment>
<dbReference type="PROSITE" id="PS00198">
    <property type="entry name" value="4FE4S_FER_1"/>
    <property type="match status" value="1"/>
</dbReference>
<dbReference type="PANTHER" id="PTHR43034">
    <property type="entry name" value="ION-TRANSLOCATING OXIDOREDUCTASE COMPLEX SUBUNIT C"/>
    <property type="match status" value="1"/>
</dbReference>
<dbReference type="PANTHER" id="PTHR43034:SF2">
    <property type="entry name" value="ION-TRANSLOCATING OXIDOREDUCTASE COMPLEX SUBUNIT C"/>
    <property type="match status" value="1"/>
</dbReference>
<accession>A0ABT7SQW2</accession>
<evidence type="ECO:0000256" key="6">
    <source>
        <dbReference type="ARBA" id="ARBA00023004"/>
    </source>
</evidence>
<dbReference type="Pfam" id="PF12838">
    <property type="entry name" value="Fer4_7"/>
    <property type="match status" value="1"/>
</dbReference>
<dbReference type="HAMAP" id="MF_00461">
    <property type="entry name" value="RsxC_RnfC"/>
    <property type="match status" value="1"/>
</dbReference>
<feature type="binding site" evidence="8">
    <location>
        <position position="410"/>
    </location>
    <ligand>
        <name>[4Fe-4S] cluster</name>
        <dbReference type="ChEBI" id="CHEBI:49883"/>
        <label>2</label>
    </ligand>
</feature>
<comment type="subunit">
    <text evidence="8">The complex is composed of six subunits: RnfA, RnfB, RnfC, RnfD, RnfE and RnfG.</text>
</comment>
<evidence type="ECO:0000256" key="8">
    <source>
        <dbReference type="HAMAP-Rule" id="MF_00461"/>
    </source>
</evidence>
<proteinExistence type="inferred from homology"/>
<gene>
    <name evidence="11" type="primary">rsxC</name>
    <name evidence="8" type="synonym">rnfC</name>
    <name evidence="11" type="ORF">QEZ41_09850</name>
</gene>
<keyword evidence="2 8" id="KW-0004">4Fe-4S</keyword>
<dbReference type="Pfam" id="PF01512">
    <property type="entry name" value="Complex1_51K"/>
    <property type="match status" value="1"/>
</dbReference>
<feature type="region of interest" description="Disordered" evidence="9">
    <location>
        <begin position="622"/>
        <end position="643"/>
    </location>
</feature>
<feature type="binding site" evidence="8">
    <location>
        <position position="377"/>
    </location>
    <ligand>
        <name>[4Fe-4S] cluster</name>
        <dbReference type="ChEBI" id="CHEBI:49883"/>
        <label>1</label>
    </ligand>
</feature>
<feature type="binding site" evidence="8">
    <location>
        <position position="420"/>
    </location>
    <ligand>
        <name>[4Fe-4S] cluster</name>
        <dbReference type="ChEBI" id="CHEBI:49883"/>
        <label>1</label>
    </ligand>
</feature>
<dbReference type="NCBIfam" id="TIGR01945">
    <property type="entry name" value="rnfC"/>
    <property type="match status" value="1"/>
</dbReference>
<feature type="compositionally biased region" description="Polar residues" evidence="9">
    <location>
        <begin position="626"/>
        <end position="641"/>
    </location>
</feature>
<dbReference type="EC" id="7.-.-.-" evidence="8"/>
<organism evidence="11 12">
    <name type="scientific">Thiopseudomonas acetoxidans</name>
    <dbReference type="NCBI Taxonomy" id="3041622"/>
    <lineage>
        <taxon>Bacteria</taxon>
        <taxon>Pseudomonadati</taxon>
        <taxon>Pseudomonadota</taxon>
        <taxon>Gammaproteobacteria</taxon>
        <taxon>Pseudomonadales</taxon>
        <taxon>Pseudomonadaceae</taxon>
        <taxon>Thiopseudomonas</taxon>
    </lineage>
</organism>
<dbReference type="Proteomes" id="UP001241056">
    <property type="component" value="Unassembled WGS sequence"/>
</dbReference>
<dbReference type="PROSITE" id="PS51379">
    <property type="entry name" value="4FE4S_FER_2"/>
    <property type="match status" value="2"/>
</dbReference>
<evidence type="ECO:0000256" key="7">
    <source>
        <dbReference type="ARBA" id="ARBA00023014"/>
    </source>
</evidence>
<feature type="binding site" evidence="8">
    <location>
        <position position="371"/>
    </location>
    <ligand>
        <name>[4Fe-4S] cluster</name>
        <dbReference type="ChEBI" id="CHEBI:49883"/>
        <label>1</label>
    </ligand>
</feature>
<dbReference type="InterPro" id="IPR037225">
    <property type="entry name" value="Nuo51_FMN-bd_sf"/>
</dbReference>
<dbReference type="NCBIfam" id="NF003454">
    <property type="entry name" value="PRK05035.1"/>
    <property type="match status" value="1"/>
</dbReference>
<dbReference type="InterPro" id="IPR017896">
    <property type="entry name" value="4Fe4S_Fe-S-bd"/>
</dbReference>
<feature type="compositionally biased region" description="Polar residues" evidence="9">
    <location>
        <begin position="18"/>
        <end position="27"/>
    </location>
</feature>
<feature type="compositionally biased region" description="Basic and acidic residues" evidence="9">
    <location>
        <begin position="467"/>
        <end position="480"/>
    </location>
</feature>
<feature type="binding site" evidence="8">
    <location>
        <position position="381"/>
    </location>
    <ligand>
        <name>[4Fe-4S] cluster</name>
        <dbReference type="ChEBI" id="CHEBI:49883"/>
        <label>2</label>
    </ligand>
</feature>
<dbReference type="Pfam" id="PF13375">
    <property type="entry name" value="RnfC_N"/>
    <property type="match status" value="1"/>
</dbReference>
<evidence type="ECO:0000256" key="9">
    <source>
        <dbReference type="SAM" id="MobiDB-lite"/>
    </source>
</evidence>
<dbReference type="InterPro" id="IPR011538">
    <property type="entry name" value="Nuo51_FMN-bd"/>
</dbReference>
<feature type="region of interest" description="Disordered" evidence="9">
    <location>
        <begin position="467"/>
        <end position="503"/>
    </location>
</feature>
<feature type="region of interest" description="Disordered" evidence="9">
    <location>
        <begin position="1"/>
        <end position="28"/>
    </location>
</feature>
<dbReference type="SUPFAM" id="SSF142019">
    <property type="entry name" value="Nqo1 FMN-binding domain-like"/>
    <property type="match status" value="1"/>
</dbReference>
<feature type="binding site" evidence="8">
    <location>
        <position position="413"/>
    </location>
    <ligand>
        <name>[4Fe-4S] cluster</name>
        <dbReference type="ChEBI" id="CHEBI:49883"/>
        <label>2</label>
    </ligand>
</feature>
<dbReference type="InterPro" id="IPR010208">
    <property type="entry name" value="Ion_transpt_RnfC/RsxC"/>
</dbReference>
<dbReference type="RefSeq" id="WP_289411320.1">
    <property type="nucleotide sequence ID" value="NZ_JAUCDY010000012.1"/>
</dbReference>
<comment type="cofactor">
    <cofactor evidence="8">
        <name>[4Fe-4S] cluster</name>
        <dbReference type="ChEBI" id="CHEBI:49883"/>
    </cofactor>
    <text evidence="8">Binds 2 [4Fe-4S] clusters per subunit.</text>
</comment>
<evidence type="ECO:0000256" key="5">
    <source>
        <dbReference type="ARBA" id="ARBA00022982"/>
    </source>
</evidence>
<comment type="similarity">
    <text evidence="8">Belongs to the 4Fe4S bacterial-type ferredoxin family. RnfC subfamily.</text>
</comment>
<evidence type="ECO:0000313" key="11">
    <source>
        <dbReference type="EMBL" id="MDM7858570.1"/>
    </source>
</evidence>
<feature type="binding site" evidence="8">
    <location>
        <position position="374"/>
    </location>
    <ligand>
        <name>[4Fe-4S] cluster</name>
        <dbReference type="ChEBI" id="CHEBI:49883"/>
        <label>1</label>
    </ligand>
</feature>
<dbReference type="Gene3D" id="3.40.50.11540">
    <property type="entry name" value="NADH-ubiquinone oxidoreductase 51kDa subunit"/>
    <property type="match status" value="1"/>
</dbReference>
<evidence type="ECO:0000259" key="10">
    <source>
        <dbReference type="PROSITE" id="PS51379"/>
    </source>
</evidence>
<keyword evidence="4 8" id="KW-0677">Repeat</keyword>
<keyword evidence="7 8" id="KW-0411">Iron-sulfur</keyword>
<dbReference type="InterPro" id="IPR017900">
    <property type="entry name" value="4Fe4S_Fe_S_CS"/>
</dbReference>
<comment type="subcellular location">
    <subcellularLocation>
        <location evidence="8">Cell inner membrane</location>
        <topology evidence="8">Peripheral membrane protein</topology>
    </subcellularLocation>
</comment>
<protein>
    <recommendedName>
        <fullName evidence="8">Ion-translocating oxidoreductase complex subunit C</fullName>
        <ecNumber evidence="8">7.-.-.-</ecNumber>
    </recommendedName>
    <alternativeName>
        <fullName evidence="8">Rnf electron transport complex subunit C</fullName>
    </alternativeName>
</protein>
<evidence type="ECO:0000256" key="4">
    <source>
        <dbReference type="ARBA" id="ARBA00022737"/>
    </source>
</evidence>
<feature type="domain" description="4Fe-4S ferredoxin-type" evidence="10">
    <location>
        <begin position="401"/>
        <end position="430"/>
    </location>
</feature>
<keyword evidence="3 8" id="KW-0479">Metal-binding</keyword>
<sequence>MTHWPLDKFHGGIHPPENKSQSNQGNIQYPPLPKRLIVPVLQNAGQPAEPCVEIGNYVYKGQLIAQNMAAISASVHAPSSGTVTAIGPAPYPHQSGEPYLAIEIHTDGLDLWQEPTPEINPSTLTSSEIFHIIQQSGIVGLGGAGFPTAIKLSGKIMSGIDSLIINGTECEPYITADDLLMRERADKILAGVDILVQLTRPKNVLIATEDNKPEALASMQAALGSRAYQVVSIPTLYPSGGERQLIKILTGQEVPSGSLPIDLGIICQNVGTAEAIYNAVVLGRPLISRVTTLTGTALKQPVNVECLLGTPIEELLEFAGLDKQQLSKVIVGGPMMGFSLGNLAAPVIKTTNCLIAGTAQEFPSPEAALPCIRCGECEQVCPSNLLPQQLLFFAMGEQHEQLKAYNLPDCIECGACAYVCSSKIPLVQYYRAAKADIRQHEQKMAKAEHAKQRYELRQERLRLEEEQKAAERQARNERLARVKAAQEQAAKQEAQQAQSTGSISDDELKHLKIAASMAQVALRKAEKQLALHDTEALQTQVANLKDAAKQAQDALAAAQAQLAQSWATSSPAAAPDEALKKAKIQLAMRRAAVKKAEKAETDEASLNSLRQALQQAQQQLEQLNQTHAKASSTENTSTEQKTAAVPISDAMKKAKIELAMRRAALKKAEKAGASADELTQLQLALSEAEKNLAQVSSPNNPG</sequence>
<reference evidence="11 12" key="1">
    <citation type="submission" date="2023-06" db="EMBL/GenBank/DDBJ databases">
        <title>Thiopseudomonas sp. CY1220 draft genome sequence.</title>
        <authorList>
            <person name="Zhao G."/>
            <person name="An M."/>
        </authorList>
    </citation>
    <scope>NUCLEOTIDE SEQUENCE [LARGE SCALE GENOMIC DNA]</scope>
    <source>
        <strain evidence="11 12">CY1220</strain>
    </source>
</reference>
<feature type="binding site" evidence="8">
    <location>
        <position position="416"/>
    </location>
    <ligand>
        <name>[4Fe-4S] cluster</name>
        <dbReference type="ChEBI" id="CHEBI:49883"/>
        <label>2</label>
    </ligand>
</feature>
<name>A0ABT7SQW2_9GAMM</name>
<keyword evidence="1 8" id="KW-0813">Transport</keyword>
<evidence type="ECO:0000256" key="3">
    <source>
        <dbReference type="ARBA" id="ARBA00022723"/>
    </source>
</evidence>
<feature type="compositionally biased region" description="Low complexity" evidence="9">
    <location>
        <begin position="483"/>
        <end position="498"/>
    </location>
</feature>
<keyword evidence="6 8" id="KW-0408">Iron</keyword>
<keyword evidence="5 8" id="KW-0249">Electron transport</keyword>
<feature type="compositionally biased region" description="Basic and acidic residues" evidence="9">
    <location>
        <begin position="1"/>
        <end position="10"/>
    </location>
</feature>
<keyword evidence="8" id="KW-0997">Cell inner membrane</keyword>
<keyword evidence="8" id="KW-1003">Cell membrane</keyword>
<keyword evidence="12" id="KW-1185">Reference proteome</keyword>